<evidence type="ECO:0000256" key="4">
    <source>
        <dbReference type="ARBA" id="ARBA00022989"/>
    </source>
</evidence>
<feature type="transmembrane region" description="Helical" evidence="6">
    <location>
        <begin position="12"/>
        <end position="36"/>
    </location>
</feature>
<evidence type="ECO:0000313" key="7">
    <source>
        <dbReference type="EMBL" id="QHI67914.1"/>
    </source>
</evidence>
<evidence type="ECO:0000256" key="5">
    <source>
        <dbReference type="ARBA" id="ARBA00023136"/>
    </source>
</evidence>
<dbReference type="PANTHER" id="PTHR33529">
    <property type="entry name" value="SLR0882 PROTEIN-RELATED"/>
    <property type="match status" value="1"/>
</dbReference>
<comment type="subcellular location">
    <subcellularLocation>
        <location evidence="1">Cell membrane</location>
        <topology evidence="1">Multi-pass membrane protein</topology>
    </subcellularLocation>
</comment>
<keyword evidence="5 6" id="KW-0472">Membrane</keyword>
<evidence type="ECO:0000313" key="8">
    <source>
        <dbReference type="Proteomes" id="UP000464954"/>
    </source>
</evidence>
<keyword evidence="3 6" id="KW-0812">Transmembrane</keyword>
<organism evidence="7 8">
    <name type="scientific">Tichowtungia aerotolerans</name>
    <dbReference type="NCBI Taxonomy" id="2697043"/>
    <lineage>
        <taxon>Bacteria</taxon>
        <taxon>Pseudomonadati</taxon>
        <taxon>Kiritimatiellota</taxon>
        <taxon>Tichowtungiia</taxon>
        <taxon>Tichowtungiales</taxon>
        <taxon>Tichowtungiaceae</taxon>
        <taxon>Tichowtungia</taxon>
    </lineage>
</organism>
<accession>A0A6P1M5N5</accession>
<gene>
    <name evidence="7" type="ORF">GT409_00115</name>
</gene>
<feature type="transmembrane region" description="Helical" evidence="6">
    <location>
        <begin position="98"/>
        <end position="117"/>
    </location>
</feature>
<evidence type="ECO:0000256" key="1">
    <source>
        <dbReference type="ARBA" id="ARBA00004651"/>
    </source>
</evidence>
<feature type="transmembrane region" description="Helical" evidence="6">
    <location>
        <begin position="325"/>
        <end position="344"/>
    </location>
</feature>
<dbReference type="EMBL" id="CP047593">
    <property type="protein sequence ID" value="QHI67914.1"/>
    <property type="molecule type" value="Genomic_DNA"/>
</dbReference>
<name>A0A6P1M5N5_9BACT</name>
<sequence length="375" mass="42260">MRVLNRYLLFDYLVIFLTALGLITFVMTIGAMVKAVDLMARGISPMLIVRFFFQNVPYILSFSMPISILFAALLLFGRLSMDSEISAMKACGLSLWQVVAPLIVLSVLLSGICVYINNEVAPQAKYANKRLLSSAGVDEPINLLEEGRFIREFPGLLIYVGRKNGHEVKDVVAYELSDDGQVKRSLRAKRGEIEADDVNKILRVRLYDGSMETPDLDDPHDISKTTYTPFRYVQLPPLDFKELLKDDKIRVKHSYMTTSQLIDNIRNVKKDFPMLSEADQAVQRCKLMIEANRRISIAMACFTFMLIGIPLGVKSHRKETSIGMVMSLGIVFAYYIFIVIAKALADYPGLHPNLILWLPLVATQILGFVLIHRSG</sequence>
<keyword evidence="2" id="KW-1003">Cell membrane</keyword>
<dbReference type="InterPro" id="IPR005495">
    <property type="entry name" value="LptG/LptF_permease"/>
</dbReference>
<feature type="transmembrane region" description="Helical" evidence="6">
    <location>
        <begin position="295"/>
        <end position="313"/>
    </location>
</feature>
<dbReference type="Pfam" id="PF03739">
    <property type="entry name" value="LptF_LptG"/>
    <property type="match status" value="1"/>
</dbReference>
<keyword evidence="4 6" id="KW-1133">Transmembrane helix</keyword>
<proteinExistence type="predicted"/>
<feature type="transmembrane region" description="Helical" evidence="6">
    <location>
        <begin position="350"/>
        <end position="371"/>
    </location>
</feature>
<dbReference type="GO" id="GO:0043190">
    <property type="term" value="C:ATP-binding cassette (ABC) transporter complex"/>
    <property type="evidence" value="ECO:0007669"/>
    <property type="project" value="TreeGrafter"/>
</dbReference>
<dbReference type="KEGG" id="taer:GT409_00115"/>
<dbReference type="GO" id="GO:0015920">
    <property type="term" value="P:lipopolysaccharide transport"/>
    <property type="evidence" value="ECO:0007669"/>
    <property type="project" value="TreeGrafter"/>
</dbReference>
<dbReference type="PANTHER" id="PTHR33529:SF6">
    <property type="entry name" value="YJGP_YJGQ FAMILY PERMEASE"/>
    <property type="match status" value="1"/>
</dbReference>
<evidence type="ECO:0000256" key="6">
    <source>
        <dbReference type="SAM" id="Phobius"/>
    </source>
</evidence>
<evidence type="ECO:0000256" key="3">
    <source>
        <dbReference type="ARBA" id="ARBA00022692"/>
    </source>
</evidence>
<dbReference type="Proteomes" id="UP000464954">
    <property type="component" value="Chromosome"/>
</dbReference>
<reference evidence="7 8" key="1">
    <citation type="submission" date="2020-01" db="EMBL/GenBank/DDBJ databases">
        <title>Ponticoccus aerotolerans gen. nov., sp. nov., an anaerobic bacterium and proposal of Ponticoccusceae fam. nov., Ponticoccusles ord. nov. and Ponticoccuse classis nov. in the phylum Kiritimatiellaeota.</title>
        <authorList>
            <person name="Zhou L.Y."/>
            <person name="Du Z.J."/>
        </authorList>
    </citation>
    <scope>NUCLEOTIDE SEQUENCE [LARGE SCALE GENOMIC DNA]</scope>
    <source>
        <strain evidence="7 8">S-5007</strain>
    </source>
</reference>
<keyword evidence="8" id="KW-1185">Reference proteome</keyword>
<evidence type="ECO:0000256" key="2">
    <source>
        <dbReference type="ARBA" id="ARBA00022475"/>
    </source>
</evidence>
<dbReference type="AlphaFoldDB" id="A0A6P1M5N5"/>
<feature type="transmembrane region" description="Helical" evidence="6">
    <location>
        <begin position="56"/>
        <end position="77"/>
    </location>
</feature>
<dbReference type="RefSeq" id="WP_160625948.1">
    <property type="nucleotide sequence ID" value="NZ_CP047593.1"/>
</dbReference>
<protein>
    <submittedName>
        <fullName evidence="7">LptF/LptG family permease</fullName>
    </submittedName>
</protein>